<sequence>MEPFFCIQTLRKYGLDSIRPDAAGLGTPAFLILIVMLPTALHCTALYCTVLYLLKVYRTYSKGVHAMCFGAKTISCRKLSYFLLLLILFSYEIFIGKIGESKFAFYKQLRPRSDCYIVIFVYSYIRIFVYILEYSIKNAHG</sequence>
<evidence type="ECO:0000313" key="2">
    <source>
        <dbReference type="EMBL" id="OAD69947.1"/>
    </source>
</evidence>
<name>A0A167LA39_PHYB8</name>
<organism evidence="2 3">
    <name type="scientific">Phycomyces blakesleeanus (strain ATCC 8743b / DSM 1359 / FGSC 10004 / NBRC 33097 / NRRL 1555)</name>
    <dbReference type="NCBI Taxonomy" id="763407"/>
    <lineage>
        <taxon>Eukaryota</taxon>
        <taxon>Fungi</taxon>
        <taxon>Fungi incertae sedis</taxon>
        <taxon>Mucoromycota</taxon>
        <taxon>Mucoromycotina</taxon>
        <taxon>Mucoromycetes</taxon>
        <taxon>Mucorales</taxon>
        <taxon>Phycomycetaceae</taxon>
        <taxon>Phycomyces</taxon>
    </lineage>
</organism>
<feature type="transmembrane region" description="Helical" evidence="1">
    <location>
        <begin position="29"/>
        <end position="54"/>
    </location>
</feature>
<dbReference type="RefSeq" id="XP_018287987.1">
    <property type="nucleotide sequence ID" value="XM_018436701.1"/>
</dbReference>
<evidence type="ECO:0000256" key="1">
    <source>
        <dbReference type="SAM" id="Phobius"/>
    </source>
</evidence>
<feature type="transmembrane region" description="Helical" evidence="1">
    <location>
        <begin position="79"/>
        <end position="96"/>
    </location>
</feature>
<accession>A0A167LA39</accession>
<keyword evidence="3" id="KW-1185">Reference proteome</keyword>
<keyword evidence="1" id="KW-0812">Transmembrane</keyword>
<proteinExistence type="predicted"/>
<dbReference type="InParanoid" id="A0A167LA39"/>
<keyword evidence="1" id="KW-0472">Membrane</keyword>
<feature type="transmembrane region" description="Helical" evidence="1">
    <location>
        <begin position="116"/>
        <end position="136"/>
    </location>
</feature>
<evidence type="ECO:0000313" key="3">
    <source>
        <dbReference type="Proteomes" id="UP000077315"/>
    </source>
</evidence>
<protein>
    <submittedName>
        <fullName evidence="2">Uncharacterized protein</fullName>
    </submittedName>
</protein>
<dbReference type="VEuPathDB" id="FungiDB:PHYBLDRAFT_171967"/>
<reference evidence="3" key="1">
    <citation type="submission" date="2015-06" db="EMBL/GenBank/DDBJ databases">
        <title>Expansion of signal transduction pathways in fungi by whole-genome duplication.</title>
        <authorList>
            <consortium name="DOE Joint Genome Institute"/>
            <person name="Corrochano L.M."/>
            <person name="Kuo A."/>
            <person name="Marcet-Houben M."/>
            <person name="Polaino S."/>
            <person name="Salamov A."/>
            <person name="Villalobos J.M."/>
            <person name="Alvarez M.I."/>
            <person name="Avalos J."/>
            <person name="Benito E.P."/>
            <person name="Benoit I."/>
            <person name="Burger G."/>
            <person name="Camino L.P."/>
            <person name="Canovas D."/>
            <person name="Cerda-Olmedo E."/>
            <person name="Cheng J.-F."/>
            <person name="Dominguez A."/>
            <person name="Elias M."/>
            <person name="Eslava A.P."/>
            <person name="Glaser F."/>
            <person name="Grimwood J."/>
            <person name="Gutierrez G."/>
            <person name="Heitman J."/>
            <person name="Henrissat B."/>
            <person name="Iturriaga E.A."/>
            <person name="Lang B.F."/>
            <person name="Lavin J.L."/>
            <person name="Lee S."/>
            <person name="Li W."/>
            <person name="Lindquist E."/>
            <person name="Lopez-Garcia S."/>
            <person name="Luque E.M."/>
            <person name="Marcos A.T."/>
            <person name="Martin J."/>
            <person name="McCluskey K."/>
            <person name="Medina H.R."/>
            <person name="Miralles-Duran A."/>
            <person name="Miyazaki A."/>
            <person name="Munoz-Torres E."/>
            <person name="Oguiza J.A."/>
            <person name="Ohm R."/>
            <person name="Olmedo M."/>
            <person name="Orejas M."/>
            <person name="Ortiz-Castellanos L."/>
            <person name="Pisabarro A.G."/>
            <person name="Rodriguez-Romero J."/>
            <person name="Ruiz-Herrera J."/>
            <person name="Ruiz-Vazquez R."/>
            <person name="Sanz C."/>
            <person name="Schackwitz W."/>
            <person name="Schmutz J."/>
            <person name="Shahriari M."/>
            <person name="Shelest E."/>
            <person name="Silva-Franco F."/>
            <person name="Soanes D."/>
            <person name="Syed K."/>
            <person name="Tagua V.G."/>
            <person name="Talbot N.J."/>
            <person name="Thon M."/>
            <person name="De vries R.P."/>
            <person name="Wiebenga A."/>
            <person name="Yadav J.S."/>
            <person name="Braun E.L."/>
            <person name="Baker S."/>
            <person name="Garre V."/>
            <person name="Horwitz B."/>
            <person name="Torres-Martinez S."/>
            <person name="Idnurm A."/>
            <person name="Herrera-Estrella A."/>
            <person name="Gabaldon T."/>
            <person name="Grigoriev I.V."/>
        </authorList>
    </citation>
    <scope>NUCLEOTIDE SEQUENCE [LARGE SCALE GENOMIC DNA]</scope>
    <source>
        <strain evidence="3">NRRL 1555(-)</strain>
    </source>
</reference>
<gene>
    <name evidence="2" type="ORF">PHYBLDRAFT_171967</name>
</gene>
<dbReference type="AlphaFoldDB" id="A0A167LA39"/>
<dbReference type="EMBL" id="KV440990">
    <property type="protein sequence ID" value="OAD69947.1"/>
    <property type="molecule type" value="Genomic_DNA"/>
</dbReference>
<dbReference type="Proteomes" id="UP000077315">
    <property type="component" value="Unassembled WGS sequence"/>
</dbReference>
<keyword evidence="1" id="KW-1133">Transmembrane helix</keyword>
<dbReference type="GeneID" id="28997607"/>